<dbReference type="GO" id="GO:0005506">
    <property type="term" value="F:iron ion binding"/>
    <property type="evidence" value="ECO:0007669"/>
    <property type="project" value="InterPro"/>
</dbReference>
<keyword evidence="3 7" id="KW-0349">Heme</keyword>
<dbReference type="GO" id="GO:0020037">
    <property type="term" value="F:heme binding"/>
    <property type="evidence" value="ECO:0007669"/>
    <property type="project" value="InterPro"/>
</dbReference>
<dbReference type="PROSITE" id="PS00086">
    <property type="entry name" value="CYTOCHROME_P450"/>
    <property type="match status" value="1"/>
</dbReference>
<dbReference type="GO" id="GO:0016705">
    <property type="term" value="F:oxidoreductase activity, acting on paired donors, with incorporation or reduction of molecular oxygen"/>
    <property type="evidence" value="ECO:0007669"/>
    <property type="project" value="InterPro"/>
</dbReference>
<dbReference type="OrthoDB" id="1470350at2759"/>
<dbReference type="Proteomes" id="UP000191342">
    <property type="component" value="Unassembled WGS sequence"/>
</dbReference>
<evidence type="ECO:0000256" key="6">
    <source>
        <dbReference type="ARBA" id="ARBA00023004"/>
    </source>
</evidence>
<dbReference type="SUPFAM" id="SSF48264">
    <property type="entry name" value="Cytochrome P450"/>
    <property type="match status" value="1"/>
</dbReference>
<dbReference type="PANTHER" id="PTHR24305">
    <property type="entry name" value="CYTOCHROME P450"/>
    <property type="match status" value="1"/>
</dbReference>
<comment type="caution">
    <text evidence="9">The sequence shown here is derived from an EMBL/GenBank/DDBJ whole genome shotgun (WGS) entry which is preliminary data.</text>
</comment>
<evidence type="ECO:0000313" key="10">
    <source>
        <dbReference type="Proteomes" id="UP000191342"/>
    </source>
</evidence>
<evidence type="ECO:0000313" key="9">
    <source>
        <dbReference type="EMBL" id="OQE12812.1"/>
    </source>
</evidence>
<dbReference type="CDD" id="cd11059">
    <property type="entry name" value="CYP_fungal"/>
    <property type="match status" value="1"/>
</dbReference>
<keyword evidence="6 7" id="KW-0408">Iron</keyword>
<evidence type="ECO:0000256" key="2">
    <source>
        <dbReference type="ARBA" id="ARBA00010617"/>
    </source>
</evidence>
<evidence type="ECO:0000256" key="8">
    <source>
        <dbReference type="RuleBase" id="RU000461"/>
    </source>
</evidence>
<evidence type="ECO:0000256" key="1">
    <source>
        <dbReference type="ARBA" id="ARBA00001971"/>
    </source>
</evidence>
<gene>
    <name evidence="9" type="ORF">PENFLA_c062G10566</name>
</gene>
<dbReference type="PRINTS" id="PR00385">
    <property type="entry name" value="P450"/>
</dbReference>
<name>A0A1V6SFL4_9EURO</name>
<dbReference type="PRINTS" id="PR00463">
    <property type="entry name" value="EP450I"/>
</dbReference>
<keyword evidence="4 7" id="KW-0479">Metal-binding</keyword>
<dbReference type="GO" id="GO:0043386">
    <property type="term" value="P:mycotoxin biosynthetic process"/>
    <property type="evidence" value="ECO:0007669"/>
    <property type="project" value="UniProtKB-ARBA"/>
</dbReference>
<dbReference type="InterPro" id="IPR017972">
    <property type="entry name" value="Cyt_P450_CS"/>
</dbReference>
<dbReference type="Pfam" id="PF00067">
    <property type="entry name" value="p450"/>
    <property type="match status" value="1"/>
</dbReference>
<organism evidence="9 10">
    <name type="scientific">Penicillium flavigenum</name>
    <dbReference type="NCBI Taxonomy" id="254877"/>
    <lineage>
        <taxon>Eukaryota</taxon>
        <taxon>Fungi</taxon>
        <taxon>Dikarya</taxon>
        <taxon>Ascomycota</taxon>
        <taxon>Pezizomycotina</taxon>
        <taxon>Eurotiomycetes</taxon>
        <taxon>Eurotiomycetidae</taxon>
        <taxon>Eurotiales</taxon>
        <taxon>Aspergillaceae</taxon>
        <taxon>Penicillium</taxon>
    </lineage>
</organism>
<evidence type="ECO:0000256" key="7">
    <source>
        <dbReference type="PIRSR" id="PIRSR602401-1"/>
    </source>
</evidence>
<comment type="cofactor">
    <cofactor evidence="1 7">
        <name>heme</name>
        <dbReference type="ChEBI" id="CHEBI:30413"/>
    </cofactor>
</comment>
<dbReference type="InterPro" id="IPR001128">
    <property type="entry name" value="Cyt_P450"/>
</dbReference>
<dbReference type="GO" id="GO:0004497">
    <property type="term" value="F:monooxygenase activity"/>
    <property type="evidence" value="ECO:0007669"/>
    <property type="project" value="UniProtKB-KW"/>
</dbReference>
<sequence>MRDAKQHAQRRKLFARMFSKSELRGSWEPLVKEKVLLFVSQIQEELRRTGVCDILKWSTFLATDVSGHLMFGESFDMLHLGKKTEYIKVLESALKGSGIGLEIPLLRVIGSWVPLKSLQTLFNSTKFLNSYAQRAVKNSRKNSDSSRNIFSDIIYESGKKDSSLTDADVANEAGNLIVAGSDTTAVTLTYLIWAVLSHRELRTQLEIELAGLSADFDQAALESLPLLNAAIMETLRLYGAAPGSLPRTVPEGGATLSNHYIPAGTTVSTQSWSIHRDEALFPQPEKFDPLRWLPGDNQVTDQARMAFAPFGTGSRTCLGIRLSWMELRLAVAEFLLKCQNVQLAPSATSKSMKPEHYFLIAPQGHKCEIMVKM</sequence>
<protein>
    <recommendedName>
        <fullName evidence="11">Cytochrome P450</fullName>
    </recommendedName>
</protein>
<feature type="binding site" description="axial binding residue" evidence="7">
    <location>
        <position position="317"/>
    </location>
    <ligand>
        <name>heme</name>
        <dbReference type="ChEBI" id="CHEBI:30413"/>
    </ligand>
    <ligandPart>
        <name>Fe</name>
        <dbReference type="ChEBI" id="CHEBI:18248"/>
    </ligandPart>
</feature>
<keyword evidence="5 8" id="KW-0560">Oxidoreductase</keyword>
<dbReference type="InterPro" id="IPR002401">
    <property type="entry name" value="Cyt_P450_E_grp-I"/>
</dbReference>
<reference evidence="10" key="1">
    <citation type="journal article" date="2017" name="Nat. Microbiol.">
        <title>Global analysis of biosynthetic gene clusters reveals vast potential of secondary metabolite production in Penicillium species.</title>
        <authorList>
            <person name="Nielsen J.C."/>
            <person name="Grijseels S."/>
            <person name="Prigent S."/>
            <person name="Ji B."/>
            <person name="Dainat J."/>
            <person name="Nielsen K.F."/>
            <person name="Frisvad J.C."/>
            <person name="Workman M."/>
            <person name="Nielsen J."/>
        </authorList>
    </citation>
    <scope>NUCLEOTIDE SEQUENCE [LARGE SCALE GENOMIC DNA]</scope>
    <source>
        <strain evidence="10">IBT 14082</strain>
    </source>
</reference>
<dbReference type="InterPro" id="IPR050121">
    <property type="entry name" value="Cytochrome_P450_monoxygenase"/>
</dbReference>
<evidence type="ECO:0008006" key="11">
    <source>
        <dbReference type="Google" id="ProtNLM"/>
    </source>
</evidence>
<keyword evidence="8" id="KW-0503">Monooxygenase</keyword>
<proteinExistence type="inferred from homology"/>
<comment type="similarity">
    <text evidence="2 8">Belongs to the cytochrome P450 family.</text>
</comment>
<evidence type="ECO:0000256" key="5">
    <source>
        <dbReference type="ARBA" id="ARBA00023002"/>
    </source>
</evidence>
<dbReference type="Gene3D" id="1.10.630.10">
    <property type="entry name" value="Cytochrome P450"/>
    <property type="match status" value="1"/>
</dbReference>
<evidence type="ECO:0000256" key="4">
    <source>
        <dbReference type="ARBA" id="ARBA00022723"/>
    </source>
</evidence>
<dbReference type="PANTHER" id="PTHR24305:SF96">
    <property type="entry name" value="CYTOCHROME P450 MONOOXYGENASE STCB-RELATED"/>
    <property type="match status" value="1"/>
</dbReference>
<evidence type="ECO:0000256" key="3">
    <source>
        <dbReference type="ARBA" id="ARBA00022617"/>
    </source>
</evidence>
<dbReference type="STRING" id="254877.A0A1V6SFL4"/>
<dbReference type="EMBL" id="MLQL01000062">
    <property type="protein sequence ID" value="OQE12812.1"/>
    <property type="molecule type" value="Genomic_DNA"/>
</dbReference>
<keyword evidence="10" id="KW-1185">Reference proteome</keyword>
<dbReference type="InterPro" id="IPR036396">
    <property type="entry name" value="Cyt_P450_sf"/>
</dbReference>
<dbReference type="AlphaFoldDB" id="A0A1V6SFL4"/>
<accession>A0A1V6SFL4</accession>